<evidence type="ECO:0000313" key="5">
    <source>
        <dbReference type="Proteomes" id="UP000254156"/>
    </source>
</evidence>
<evidence type="ECO:0000313" key="4">
    <source>
        <dbReference type="Proteomes" id="UP000030103"/>
    </source>
</evidence>
<keyword evidence="4" id="KW-1185">Reference proteome</keyword>
<dbReference type="STRING" id="28115.HQ47_00630"/>
<name>A0A0A2EIW6_9PORP</name>
<protein>
    <submittedName>
        <fullName evidence="2">Uncharacterized protein</fullName>
    </submittedName>
</protein>
<dbReference type="Proteomes" id="UP000254156">
    <property type="component" value="Unassembled WGS sequence"/>
</dbReference>
<dbReference type="Proteomes" id="UP000030103">
    <property type="component" value="Unassembled WGS sequence"/>
</dbReference>
<dbReference type="EMBL" id="UGTF01000002">
    <property type="protein sequence ID" value="SUB89504.1"/>
    <property type="molecule type" value="Genomic_DNA"/>
</dbReference>
<reference evidence="2 4" key="1">
    <citation type="submission" date="2014-09" db="EMBL/GenBank/DDBJ databases">
        <title>Draft Genome Sequence of Porphyromonas macacae COT-192_OH2859.</title>
        <authorList>
            <person name="Wallis C."/>
            <person name="Deusch O."/>
            <person name="O'Flynn C."/>
            <person name="Davis I."/>
            <person name="Horsfall A."/>
            <person name="Kirkwood N."/>
            <person name="Harris S."/>
            <person name="Eisen J.A."/>
            <person name="Coil D.A."/>
            <person name="Darling A.E."/>
            <person name="Jospin G."/>
            <person name="Alexiev A."/>
        </authorList>
    </citation>
    <scope>NUCLEOTIDE SEQUENCE [LARGE SCALE GENOMIC DNA]</scope>
    <source>
        <strain evidence="4">COT-192 OH2859</strain>
        <strain evidence="2">COT-192_OH2859</strain>
    </source>
</reference>
<evidence type="ECO:0000256" key="1">
    <source>
        <dbReference type="SAM" id="Phobius"/>
    </source>
</evidence>
<dbReference type="RefSeq" id="WP_025004218.1">
    <property type="nucleotide sequence ID" value="NZ_JASBZX010000011.1"/>
</dbReference>
<reference evidence="3 5" key="2">
    <citation type="submission" date="2018-06" db="EMBL/GenBank/DDBJ databases">
        <authorList>
            <consortium name="Pathogen Informatics"/>
            <person name="Doyle S."/>
        </authorList>
    </citation>
    <scope>NUCLEOTIDE SEQUENCE [LARGE SCALE GENOMIC DNA]</scope>
    <source>
        <strain evidence="3 5">NCTC11632</strain>
    </source>
</reference>
<feature type="transmembrane region" description="Helical" evidence="1">
    <location>
        <begin position="61"/>
        <end position="78"/>
    </location>
</feature>
<keyword evidence="1" id="KW-0812">Transmembrane</keyword>
<proteinExistence type="predicted"/>
<dbReference type="EMBL" id="JRFA01000002">
    <property type="protein sequence ID" value="KGN76329.1"/>
    <property type="molecule type" value="Genomic_DNA"/>
</dbReference>
<sequence length="130" mass="15041">MNEKDLRIKDSKESIKHYSVPENYFDDLVDNIMNTLPEEPGMVHTEDAPVKISLFMRLKPVLYMAAAFIFTLGAFQLLKWQSNRLSVHEDNRVVLRAGAESSVNLDSLYMEYFYDQCSELISEELNLSDL</sequence>
<accession>A0A0A2EIW6</accession>
<dbReference type="AlphaFoldDB" id="A0A0A2EIW6"/>
<gene>
    <name evidence="2" type="ORF">HQ47_00630</name>
    <name evidence="3" type="ORF">NCTC11632_01614</name>
</gene>
<organism evidence="2 4">
    <name type="scientific">Porphyromonas macacae</name>
    <dbReference type="NCBI Taxonomy" id="28115"/>
    <lineage>
        <taxon>Bacteria</taxon>
        <taxon>Pseudomonadati</taxon>
        <taxon>Bacteroidota</taxon>
        <taxon>Bacteroidia</taxon>
        <taxon>Bacteroidales</taxon>
        <taxon>Porphyromonadaceae</taxon>
        <taxon>Porphyromonas</taxon>
    </lineage>
</organism>
<keyword evidence="1" id="KW-0472">Membrane</keyword>
<dbReference type="OrthoDB" id="1121419at2"/>
<evidence type="ECO:0000313" key="3">
    <source>
        <dbReference type="EMBL" id="SUB89504.1"/>
    </source>
</evidence>
<keyword evidence="1" id="KW-1133">Transmembrane helix</keyword>
<evidence type="ECO:0000313" key="2">
    <source>
        <dbReference type="EMBL" id="KGN76329.1"/>
    </source>
</evidence>